<dbReference type="SUPFAM" id="SSF56601">
    <property type="entry name" value="beta-lactamase/transpeptidase-like"/>
    <property type="match status" value="1"/>
</dbReference>
<comment type="caution">
    <text evidence="3">The sequence shown here is derived from an EMBL/GenBank/DDBJ whole genome shotgun (WGS) entry which is preliminary data.</text>
</comment>
<keyword evidence="4" id="KW-1185">Reference proteome</keyword>
<dbReference type="PANTHER" id="PTHR46825:SF9">
    <property type="entry name" value="BETA-LACTAMASE-RELATED DOMAIN-CONTAINING PROTEIN"/>
    <property type="match status" value="1"/>
</dbReference>
<dbReference type="Gene3D" id="3.40.710.10">
    <property type="entry name" value="DD-peptidase/beta-lactamase superfamily"/>
    <property type="match status" value="1"/>
</dbReference>
<evidence type="ECO:0000256" key="1">
    <source>
        <dbReference type="SAM" id="SignalP"/>
    </source>
</evidence>
<feature type="domain" description="Beta-lactamase-related" evidence="2">
    <location>
        <begin position="57"/>
        <end position="357"/>
    </location>
</feature>
<evidence type="ECO:0000313" key="3">
    <source>
        <dbReference type="EMBL" id="PNQ72284.1"/>
    </source>
</evidence>
<accession>A0A2K1DW72</accession>
<feature type="signal peptide" evidence="1">
    <location>
        <begin position="1"/>
        <end position="21"/>
    </location>
</feature>
<organism evidence="3 4">
    <name type="scientific">Hanstruepera neustonica</name>
    <dbReference type="NCBI Taxonomy" id="1445657"/>
    <lineage>
        <taxon>Bacteria</taxon>
        <taxon>Pseudomonadati</taxon>
        <taxon>Bacteroidota</taxon>
        <taxon>Flavobacteriia</taxon>
        <taxon>Flavobacteriales</taxon>
        <taxon>Flavobacteriaceae</taxon>
        <taxon>Hanstruepera</taxon>
    </lineage>
</organism>
<reference evidence="3 4" key="1">
    <citation type="submission" date="2018-01" db="EMBL/GenBank/DDBJ databases">
        <title>The draft genome of Hanstruepera neustonica JCM19743.</title>
        <authorList>
            <person name="He R.-H."/>
            <person name="Du Z.-J."/>
        </authorList>
    </citation>
    <scope>NUCLEOTIDE SEQUENCE [LARGE SCALE GENOMIC DNA]</scope>
    <source>
        <strain evidence="3 4">JCM19743</strain>
    </source>
</reference>
<dbReference type="RefSeq" id="WP_103052770.1">
    <property type="nucleotide sequence ID" value="NZ_POWF01000009.1"/>
</dbReference>
<protein>
    <recommendedName>
        <fullName evidence="2">Beta-lactamase-related domain-containing protein</fullName>
    </recommendedName>
</protein>
<dbReference type="InterPro" id="IPR050491">
    <property type="entry name" value="AmpC-like"/>
</dbReference>
<dbReference type="Proteomes" id="UP000236641">
    <property type="component" value="Unassembled WGS sequence"/>
</dbReference>
<evidence type="ECO:0000259" key="2">
    <source>
        <dbReference type="Pfam" id="PF00144"/>
    </source>
</evidence>
<proteinExistence type="predicted"/>
<dbReference type="InterPro" id="IPR001466">
    <property type="entry name" value="Beta-lactam-related"/>
</dbReference>
<keyword evidence="1" id="KW-0732">Signal</keyword>
<dbReference type="EMBL" id="POWF01000009">
    <property type="protein sequence ID" value="PNQ72284.1"/>
    <property type="molecule type" value="Genomic_DNA"/>
</dbReference>
<evidence type="ECO:0000313" key="4">
    <source>
        <dbReference type="Proteomes" id="UP000236641"/>
    </source>
</evidence>
<sequence length="373" mass="42683">MKKTTLLLVLFTLTIVAMVPAQNLSQKLDTYFKTHLSDNPDQPVANILVYLENEKQDFVYHKGFGQLSVSDDTTVSPNSPFKTASITKLFTATLILQLVEEGKLKLDDLVVELIGDQTFVGFNKLMMLDGKNFGKDIAVRQLLNHTSGLADIFTDTQEEFMGLFFENPQKLWTVQDLFETYYQFDLHNRAHFKPGEGFYYSDMNYFLLGLIIEKYRAMPLAEAFRTYILEPVGMSHTYLEYHEAATNTLAFPSLYLGDIEVNADINTSFDWAGGGLVSTTYDLNLFMKALFGKQLIKQDQLFQAMITDSRDRYGFGMFLYDFDGVRFYGHSGFWGSDVFYNPEAGITMVVSVNQSHLPYKHYEFVNGMYQLVK</sequence>
<dbReference type="PANTHER" id="PTHR46825">
    <property type="entry name" value="D-ALANYL-D-ALANINE-CARBOXYPEPTIDASE/ENDOPEPTIDASE AMPH"/>
    <property type="match status" value="1"/>
</dbReference>
<dbReference type="InterPro" id="IPR012338">
    <property type="entry name" value="Beta-lactam/transpept-like"/>
</dbReference>
<dbReference type="Pfam" id="PF00144">
    <property type="entry name" value="Beta-lactamase"/>
    <property type="match status" value="1"/>
</dbReference>
<dbReference type="AlphaFoldDB" id="A0A2K1DW72"/>
<feature type="chain" id="PRO_5014464035" description="Beta-lactamase-related domain-containing protein" evidence="1">
    <location>
        <begin position="22"/>
        <end position="373"/>
    </location>
</feature>
<dbReference type="OrthoDB" id="9793489at2"/>
<name>A0A2K1DW72_9FLAO</name>
<gene>
    <name evidence="3" type="ORF">C1T31_12070</name>
</gene>